<evidence type="ECO:0000256" key="3">
    <source>
        <dbReference type="ARBA" id="ARBA00023055"/>
    </source>
</evidence>
<dbReference type="PROSITE" id="PS50003">
    <property type="entry name" value="PH_DOMAIN"/>
    <property type="match status" value="1"/>
</dbReference>
<dbReference type="EnsemblPlants" id="TraesCS4D02G361400.2">
    <property type="protein sequence ID" value="TraesCS4D02G361400.2"/>
    <property type="gene ID" value="TraesCS4D02G361400"/>
</dbReference>
<dbReference type="GO" id="GO:0032934">
    <property type="term" value="F:sterol binding"/>
    <property type="evidence" value="ECO:0000318"/>
    <property type="project" value="GO_Central"/>
</dbReference>
<keyword evidence="8" id="KW-1185">Reference proteome</keyword>
<dbReference type="SUPFAM" id="SSF144000">
    <property type="entry name" value="Oxysterol-binding protein-like"/>
    <property type="match status" value="1"/>
</dbReference>
<dbReference type="STRING" id="4565.A0A3B6JQ52"/>
<evidence type="ECO:0000259" key="6">
    <source>
        <dbReference type="PROSITE" id="PS50003"/>
    </source>
</evidence>
<evidence type="ECO:0000313" key="8">
    <source>
        <dbReference type="Proteomes" id="UP000019116"/>
    </source>
</evidence>
<keyword evidence="2" id="KW-0813">Transport</keyword>
<feature type="region of interest" description="Disordered" evidence="5">
    <location>
        <begin position="294"/>
        <end position="315"/>
    </location>
</feature>
<dbReference type="SMR" id="A0A3B6JQ52"/>
<dbReference type="SMART" id="SM00233">
    <property type="entry name" value="PH"/>
    <property type="match status" value="1"/>
</dbReference>
<accession>A0A3B6JQ52</accession>
<organism evidence="7">
    <name type="scientific">Triticum aestivum</name>
    <name type="common">Wheat</name>
    <dbReference type="NCBI Taxonomy" id="4565"/>
    <lineage>
        <taxon>Eukaryota</taxon>
        <taxon>Viridiplantae</taxon>
        <taxon>Streptophyta</taxon>
        <taxon>Embryophyta</taxon>
        <taxon>Tracheophyta</taxon>
        <taxon>Spermatophyta</taxon>
        <taxon>Magnoliopsida</taxon>
        <taxon>Liliopsida</taxon>
        <taxon>Poales</taxon>
        <taxon>Poaceae</taxon>
        <taxon>BOP clade</taxon>
        <taxon>Pooideae</taxon>
        <taxon>Triticodae</taxon>
        <taxon>Triticeae</taxon>
        <taxon>Triticinae</taxon>
        <taxon>Triticum</taxon>
    </lineage>
</organism>
<dbReference type="InterPro" id="IPR001849">
    <property type="entry name" value="PH_domain"/>
</dbReference>
<dbReference type="Gramene" id="TraesCS4D03G0828900.1">
    <property type="protein sequence ID" value="TraesCS4D03G0828900.1.CDS"/>
    <property type="gene ID" value="TraesCS4D03G0828900"/>
</dbReference>
<protein>
    <recommendedName>
        <fullName evidence="6">PH domain-containing protein</fullName>
    </recommendedName>
</protein>
<name>A0A3B6JQ52_WHEAT</name>
<dbReference type="InterPro" id="IPR037239">
    <property type="entry name" value="OSBP_sf"/>
</dbReference>
<gene>
    <name evidence="7" type="primary">LOC123099126</name>
</gene>
<evidence type="ECO:0000256" key="4">
    <source>
        <dbReference type="ARBA" id="ARBA00023121"/>
    </source>
</evidence>
<dbReference type="OrthoDB" id="14833at2759"/>
<dbReference type="InterPro" id="IPR011993">
    <property type="entry name" value="PH-like_dom_sf"/>
</dbReference>
<comment type="function">
    <text evidence="1">May be involved in the transport of sterols.</text>
</comment>
<feature type="compositionally biased region" description="Polar residues" evidence="5">
    <location>
        <begin position="683"/>
        <end position="698"/>
    </location>
</feature>
<evidence type="ECO:0000256" key="1">
    <source>
        <dbReference type="ARBA" id="ARBA00003361"/>
    </source>
</evidence>
<reference evidence="7" key="2">
    <citation type="submission" date="2018-10" db="UniProtKB">
        <authorList>
            <consortium name="EnsemblPlants"/>
        </authorList>
    </citation>
    <scope>IDENTIFICATION</scope>
</reference>
<dbReference type="Pfam" id="PF01237">
    <property type="entry name" value="Oxysterol_BP"/>
    <property type="match status" value="1"/>
</dbReference>
<dbReference type="Gene3D" id="2.40.160.120">
    <property type="match status" value="1"/>
</dbReference>
<feature type="region of interest" description="Disordered" evidence="5">
    <location>
        <begin position="677"/>
        <end position="705"/>
    </location>
</feature>
<evidence type="ECO:0000256" key="2">
    <source>
        <dbReference type="ARBA" id="ARBA00022448"/>
    </source>
</evidence>
<dbReference type="Pfam" id="PF00169">
    <property type="entry name" value="PH"/>
    <property type="match status" value="1"/>
</dbReference>
<dbReference type="Proteomes" id="UP000019116">
    <property type="component" value="Chromosome 4D"/>
</dbReference>
<dbReference type="GO" id="GO:0005829">
    <property type="term" value="C:cytosol"/>
    <property type="evidence" value="ECO:0000318"/>
    <property type="project" value="GO_Central"/>
</dbReference>
<dbReference type="Gene3D" id="2.30.29.30">
    <property type="entry name" value="Pleckstrin-homology domain (PH domain)/Phosphotyrosine-binding domain (PTB)"/>
    <property type="match status" value="1"/>
</dbReference>
<sequence>MRMRARDLHPLCCLPVDCPGGWCADRSPSSPSPPPAPAPAAVAGLLHKWTNIGKGWRPRWFAILRGGLLAYSKIRPRAAGSPTPPPAPEDGAAPRLIGPAGYAAAAPEDRPIGLVHLKISSFRESKSDDKRFYIITPTKTLQLRTNSVKDRVAWIEALVSARSESSPNGVLLYDQNDASFSTDRLRNRMHAEGLGEEVIKDCEQIVHSEFSQYYTQMKQRCEEYLSFLGSLPQQLEVLNEQDTTHSIRPECSCSGHGKCCESSNTESSDDAGIQELDESSDEDDYNFCDTRQSFSDSAASPDLRMKHSNSSNDVQQYDHNFVESRSGKGENECLLLPPKRRTKLPEPVEKEKGVSLWSMIKDNVGKDLTRVCLPVYFNEPISSLQKCFEDLEYSHLLDRAYDYGLKGNSVMRTLCVAAFAVSGYASSDGRPCKPFNPLLGETYEADFPENGIRFFSEKVSHHPMVMACHCEGRGWKFWGESNVKSKFWGQTIQLDPVGVLTLEFDDGEIFKWSKVTTTINNLIIGRLYCHHHGTMKISGNRQHSCKLTFKQQSFLERNPRQVQGVVEDIGGTKVATLRGKWDESLYCNVTNDGVNSSAESTLLWEKHEPPTNPTRYNLSSFAITLNELTPNLKEKLPPTDSRLRPDQRHLENGEYDKANSEKLRLETRQRRHGKCRIMDGNLDGSTGTPRTERSTTPAVTGRRESRGNGMAAAIYSVNCPTRKLLRFPLAWVYNSIM</sequence>
<dbReference type="FunFam" id="2.40.160.120:FF:000012">
    <property type="entry name" value="Oxysterol-binding protein-related protein 2A"/>
    <property type="match status" value="1"/>
</dbReference>
<dbReference type="Gramene" id="TraesCS4D02G361400.2">
    <property type="protein sequence ID" value="TraesCS4D02G361400.2"/>
    <property type="gene ID" value="TraesCS4D02G361400"/>
</dbReference>
<dbReference type="PANTHER" id="PTHR10972:SF168">
    <property type="entry name" value="PH DOMAIN-CONTAINING PROTEIN"/>
    <property type="match status" value="1"/>
</dbReference>
<dbReference type="SUPFAM" id="SSF50729">
    <property type="entry name" value="PH domain-like"/>
    <property type="match status" value="1"/>
</dbReference>
<reference evidence="7" key="1">
    <citation type="submission" date="2018-08" db="EMBL/GenBank/DDBJ databases">
        <authorList>
            <person name="Rossello M."/>
        </authorList>
    </citation>
    <scope>NUCLEOTIDE SEQUENCE [LARGE SCALE GENOMIC DNA]</scope>
    <source>
        <strain evidence="7">cv. Chinese Spring</strain>
    </source>
</reference>
<dbReference type="AlphaFoldDB" id="A0A3B6JQ52"/>
<keyword evidence="3" id="KW-0445">Lipid transport</keyword>
<proteinExistence type="predicted"/>
<keyword evidence="4" id="KW-0446">Lipid-binding</keyword>
<dbReference type="GO" id="GO:0006869">
    <property type="term" value="P:lipid transport"/>
    <property type="evidence" value="ECO:0007669"/>
    <property type="project" value="UniProtKB-KW"/>
</dbReference>
<evidence type="ECO:0000313" key="7">
    <source>
        <dbReference type="EnsemblPlants" id="TraesCS4D02G361400.2"/>
    </source>
</evidence>
<dbReference type="GO" id="GO:0016020">
    <property type="term" value="C:membrane"/>
    <property type="evidence" value="ECO:0000318"/>
    <property type="project" value="GO_Central"/>
</dbReference>
<evidence type="ECO:0000256" key="5">
    <source>
        <dbReference type="SAM" id="MobiDB-lite"/>
    </source>
</evidence>
<dbReference type="PANTHER" id="PTHR10972">
    <property type="entry name" value="OXYSTEROL-BINDING PROTEIN-RELATED"/>
    <property type="match status" value="1"/>
</dbReference>
<dbReference type="InterPro" id="IPR000648">
    <property type="entry name" value="Oxysterol-bd"/>
</dbReference>
<feature type="domain" description="PH" evidence="6">
    <location>
        <begin position="39"/>
        <end position="163"/>
    </location>
</feature>